<sequence>MTTTLTPPDSAAAPQSPFRMLSVAADLLPPEIVTARRDRRVRAAVLAALLVFALLLAGWYGSARHVTAQAADEAAAAQSALQDLTRQQREFSELVTVRQQTEAIDSQLSALLADDLSWARLLSFVRRAAPDGVAVTSLSAKITEREAGGGAAAGADRLNTSGETLVGELSITGTAGGKQAVAEYVAALDEVDGLGNALLTDAREQDPGVGFAVRVDVTGAALGGRYTTGAGEGD</sequence>
<keyword evidence="1" id="KW-0812">Transmembrane</keyword>
<protein>
    <submittedName>
        <fullName evidence="2">Uncharacterized protein</fullName>
    </submittedName>
</protein>
<accession>A0ABP6MTA5</accession>
<evidence type="ECO:0000313" key="2">
    <source>
        <dbReference type="EMBL" id="GAA3125363.1"/>
    </source>
</evidence>
<comment type="caution">
    <text evidence="2">The sequence shown here is derived from an EMBL/GenBank/DDBJ whole genome shotgun (WGS) entry which is preliminary data.</text>
</comment>
<gene>
    <name evidence="2" type="ORF">GCM10010466_15310</name>
</gene>
<keyword evidence="1" id="KW-1133">Transmembrane helix</keyword>
<dbReference type="InterPro" id="IPR052534">
    <property type="entry name" value="Extracell_DNA_Util/SecSys_Comp"/>
</dbReference>
<name>A0ABP6MTA5_9ACTN</name>
<evidence type="ECO:0000256" key="1">
    <source>
        <dbReference type="SAM" id="Phobius"/>
    </source>
</evidence>
<reference evidence="3" key="1">
    <citation type="journal article" date="2019" name="Int. J. Syst. Evol. Microbiol.">
        <title>The Global Catalogue of Microorganisms (GCM) 10K type strain sequencing project: providing services to taxonomists for standard genome sequencing and annotation.</title>
        <authorList>
            <consortium name="The Broad Institute Genomics Platform"/>
            <consortium name="The Broad Institute Genome Sequencing Center for Infectious Disease"/>
            <person name="Wu L."/>
            <person name="Ma J."/>
        </authorList>
    </citation>
    <scope>NUCLEOTIDE SEQUENCE [LARGE SCALE GENOMIC DNA]</scope>
    <source>
        <strain evidence="3">JCM 9373</strain>
    </source>
</reference>
<dbReference type="Proteomes" id="UP001500320">
    <property type="component" value="Unassembled WGS sequence"/>
</dbReference>
<dbReference type="InterPro" id="IPR007813">
    <property type="entry name" value="PilN"/>
</dbReference>
<evidence type="ECO:0000313" key="3">
    <source>
        <dbReference type="Proteomes" id="UP001500320"/>
    </source>
</evidence>
<organism evidence="2 3">
    <name type="scientific">Planomonospora alba</name>
    <dbReference type="NCBI Taxonomy" id="161354"/>
    <lineage>
        <taxon>Bacteria</taxon>
        <taxon>Bacillati</taxon>
        <taxon>Actinomycetota</taxon>
        <taxon>Actinomycetes</taxon>
        <taxon>Streptosporangiales</taxon>
        <taxon>Streptosporangiaceae</taxon>
        <taxon>Planomonospora</taxon>
    </lineage>
</organism>
<dbReference type="Pfam" id="PF05137">
    <property type="entry name" value="PilN"/>
    <property type="match status" value="1"/>
</dbReference>
<dbReference type="RefSeq" id="WP_344857246.1">
    <property type="nucleotide sequence ID" value="NZ_BAAAUT010000009.1"/>
</dbReference>
<keyword evidence="3" id="KW-1185">Reference proteome</keyword>
<proteinExistence type="predicted"/>
<dbReference type="EMBL" id="BAAAUT010000009">
    <property type="protein sequence ID" value="GAA3125363.1"/>
    <property type="molecule type" value="Genomic_DNA"/>
</dbReference>
<dbReference type="PANTHER" id="PTHR40278:SF1">
    <property type="entry name" value="DNA UTILIZATION PROTEIN HOFN"/>
    <property type="match status" value="1"/>
</dbReference>
<dbReference type="PANTHER" id="PTHR40278">
    <property type="entry name" value="DNA UTILIZATION PROTEIN HOFN"/>
    <property type="match status" value="1"/>
</dbReference>
<feature type="transmembrane region" description="Helical" evidence="1">
    <location>
        <begin position="43"/>
        <end position="61"/>
    </location>
</feature>
<keyword evidence="1" id="KW-0472">Membrane</keyword>